<reference evidence="2" key="1">
    <citation type="submission" date="2018-08" db="EMBL/GenBank/DDBJ databases">
        <title>HSV2 whole genome sequences from clinical isolates.</title>
        <authorList>
            <person name="Roychoudhury P."/>
            <person name="Greninger A.L."/>
            <person name="Jerome K.R."/>
            <person name="Johnston C."/>
            <person name="Wald A."/>
            <person name="Xie H."/>
        </authorList>
    </citation>
    <scope>NUCLEOTIDE SEQUENCE</scope>
    <source>
        <strain evidence="2">2006-13869CAM</strain>
        <strain evidence="3">2006-15377CAM</strain>
    </source>
</reference>
<dbReference type="EMBL" id="MH790603">
    <property type="protein sequence ID" value="QBH80177.1"/>
    <property type="molecule type" value="Genomic_DNA"/>
</dbReference>
<organism evidence="2">
    <name type="scientific">Human herpesvirus 2</name>
    <name type="common">HHV-2</name>
    <name type="synonym">Human herpes simplex virus 2</name>
    <dbReference type="NCBI Taxonomy" id="10310"/>
    <lineage>
        <taxon>Viruses</taxon>
        <taxon>Duplodnaviria</taxon>
        <taxon>Heunggongvirae</taxon>
        <taxon>Peploviricota</taxon>
        <taxon>Herviviricetes</taxon>
        <taxon>Herpesvirales</taxon>
        <taxon>Orthoherpesviridae</taxon>
        <taxon>Alphaherpesvirinae</taxon>
        <taxon>Simplexvirus</taxon>
        <taxon>Simplexvirus humanalpha2</taxon>
    </lineage>
</organism>
<feature type="region of interest" description="Disordered" evidence="1">
    <location>
        <begin position="1"/>
        <end position="33"/>
    </location>
</feature>
<organismHost>
    <name type="scientific">Homo sapiens</name>
    <name type="common">Human</name>
    <dbReference type="NCBI Taxonomy" id="9606"/>
</organismHost>
<evidence type="ECO:0000313" key="2">
    <source>
        <dbReference type="EMBL" id="QBH80177.1"/>
    </source>
</evidence>
<name>A0A481TG69_HHV2</name>
<protein>
    <submittedName>
        <fullName evidence="2">Uncharacterized protein</fullName>
    </submittedName>
</protein>
<proteinExistence type="predicted"/>
<evidence type="ECO:0000313" key="3">
    <source>
        <dbReference type="EMBL" id="QBH84753.1"/>
    </source>
</evidence>
<dbReference type="EMBL" id="MH790655">
    <property type="protein sequence ID" value="QBH84753.1"/>
    <property type="molecule type" value="Genomic_DNA"/>
</dbReference>
<sequence>MVPQLNGPVHRSRPPRLSSSSRKTGGWLTRSAKLRSSVTSGRECCESLYTAKKKQWMGPLVEQEARTK</sequence>
<accession>A0A481TG69</accession>
<evidence type="ECO:0000256" key="1">
    <source>
        <dbReference type="SAM" id="MobiDB-lite"/>
    </source>
</evidence>